<proteinExistence type="predicted"/>
<evidence type="ECO:0000313" key="3">
    <source>
        <dbReference type="Proteomes" id="UP000092746"/>
    </source>
</evidence>
<dbReference type="AlphaFoldDB" id="A0AAP7GWQ8"/>
<name>A0AAP7GWQ8_AGGAP</name>
<keyword evidence="1" id="KW-0472">Membrane</keyword>
<evidence type="ECO:0000313" key="2">
    <source>
        <dbReference type="EMBL" id="OBY52637.1"/>
    </source>
</evidence>
<sequence>MSKNKAYKTLKYSIRQCNEEEIEIRNAFFDGYPRGFIRLLFIGIFCMSWYQNAKYKQPPFSYEIRAIKEDFVWTFNKDSEIRPLYEKYREWILNPETMKKYPNEKLQSYEEYKENYIRKPWAKWHIIRTIFHPIWMTFLLFLFCLPRPRGIRVNRKKRIIYAPILNGTYRVAFVPKEGDPLGGVVYSCYGPHPLGGESLYSFVMAIREEKNMLPSRHYLGVYPSVTSKQSIDILNAIRAYLTEDNPEFLKHIKPRFSVWHYIATIPFCNAFALPVPFNRAKADKAIESALADWNKKTNNQKQKWFKSIAEEQKLINEEHAAEGLDNQTK</sequence>
<keyword evidence="1" id="KW-0812">Transmembrane</keyword>
<gene>
    <name evidence="2" type="ORF">BBB52_04640</name>
</gene>
<accession>A0AAP7GWQ8</accession>
<feature type="transmembrane region" description="Helical" evidence="1">
    <location>
        <begin position="35"/>
        <end position="51"/>
    </location>
</feature>
<keyword evidence="1" id="KW-1133">Transmembrane helix</keyword>
<feature type="transmembrane region" description="Helical" evidence="1">
    <location>
        <begin position="126"/>
        <end position="145"/>
    </location>
</feature>
<evidence type="ECO:0000256" key="1">
    <source>
        <dbReference type="SAM" id="Phobius"/>
    </source>
</evidence>
<dbReference type="Proteomes" id="UP000092746">
    <property type="component" value="Unassembled WGS sequence"/>
</dbReference>
<protein>
    <recommendedName>
        <fullName evidence="4">Transmembrane protein</fullName>
    </recommendedName>
</protein>
<dbReference type="RefSeq" id="WP_065242783.1">
    <property type="nucleotide sequence ID" value="NZ_MAQE01000012.1"/>
</dbReference>
<organism evidence="2 3">
    <name type="scientific">Aggregatibacter aphrophilus</name>
    <name type="common">Haemophilus aphrophilus</name>
    <dbReference type="NCBI Taxonomy" id="732"/>
    <lineage>
        <taxon>Bacteria</taxon>
        <taxon>Pseudomonadati</taxon>
        <taxon>Pseudomonadota</taxon>
        <taxon>Gammaproteobacteria</taxon>
        <taxon>Pasteurellales</taxon>
        <taxon>Pasteurellaceae</taxon>
        <taxon>Aggregatibacter</taxon>
    </lineage>
</organism>
<dbReference type="EMBL" id="MAQE01000012">
    <property type="protein sequence ID" value="OBY52637.1"/>
    <property type="molecule type" value="Genomic_DNA"/>
</dbReference>
<evidence type="ECO:0008006" key="4">
    <source>
        <dbReference type="Google" id="ProtNLM"/>
    </source>
</evidence>
<reference evidence="2 3" key="1">
    <citation type="submission" date="2016-06" db="EMBL/GenBank/DDBJ databases">
        <title>Simultaneous identification of Haemophilus influenzae and Haemophilus haemolyticus using TaqMan real-time PCR.</title>
        <authorList>
            <person name="Price E.P."/>
            <person name="Sarovich D.S."/>
            <person name="Harris T."/>
            <person name="Spargo J.C."/>
            <person name="Nosworthy E."/>
            <person name="Beissbarth J."/>
            <person name="Smith-Vaughan H."/>
        </authorList>
    </citation>
    <scope>NUCLEOTIDE SEQUENCE [LARGE SCALE GENOMIC DNA]</scope>
    <source>
        <strain evidence="2 3">ATCC 7901</strain>
    </source>
</reference>
<comment type="caution">
    <text evidence="2">The sequence shown here is derived from an EMBL/GenBank/DDBJ whole genome shotgun (WGS) entry which is preliminary data.</text>
</comment>